<proteinExistence type="predicted"/>
<accession>A0A158D2M2</accession>
<keyword evidence="2" id="KW-1185">Reference proteome</keyword>
<dbReference type="Proteomes" id="UP000054624">
    <property type="component" value="Unassembled WGS sequence"/>
</dbReference>
<evidence type="ECO:0000313" key="2">
    <source>
        <dbReference type="Proteomes" id="UP000054624"/>
    </source>
</evidence>
<reference evidence="2" key="1">
    <citation type="submission" date="2016-01" db="EMBL/GenBank/DDBJ databases">
        <authorList>
            <person name="Peeters Charlotte."/>
        </authorList>
    </citation>
    <scope>NUCLEOTIDE SEQUENCE [LARGE SCALE GENOMIC DNA]</scope>
</reference>
<name>A0A158D2M2_9BURK</name>
<dbReference type="AlphaFoldDB" id="A0A158D2M2"/>
<evidence type="ECO:0000313" key="1">
    <source>
        <dbReference type="EMBL" id="SAK88067.1"/>
    </source>
</evidence>
<dbReference type="EMBL" id="FCOI02000031">
    <property type="protein sequence ID" value="SAK88067.1"/>
    <property type="molecule type" value="Genomic_DNA"/>
</dbReference>
<protein>
    <submittedName>
        <fullName evidence="1">Uncharacterized protein</fullName>
    </submittedName>
</protein>
<gene>
    <name evidence="1" type="ORF">AWB76_06275</name>
</gene>
<dbReference type="STRING" id="1777137.AWB76_06275"/>
<sequence>MLSWLRIEAVPFGGDLHFHYVVAGKLVRFAVTHGCLIDVFGSDGGKQGDMEVFQLNVHEILHVAVRKAQCEARGLVVLTKAGFTCHPSPRST</sequence>
<organism evidence="1 2">
    <name type="scientific">Caballeronia temeraria</name>
    <dbReference type="NCBI Taxonomy" id="1777137"/>
    <lineage>
        <taxon>Bacteria</taxon>
        <taxon>Pseudomonadati</taxon>
        <taxon>Pseudomonadota</taxon>
        <taxon>Betaproteobacteria</taxon>
        <taxon>Burkholderiales</taxon>
        <taxon>Burkholderiaceae</taxon>
        <taxon>Caballeronia</taxon>
    </lineage>
</organism>